<evidence type="ECO:0000313" key="4">
    <source>
        <dbReference type="EMBL" id="CAL8100180.1"/>
    </source>
</evidence>
<feature type="region of interest" description="Disordered" evidence="2">
    <location>
        <begin position="494"/>
        <end position="533"/>
    </location>
</feature>
<dbReference type="InterPro" id="IPR036188">
    <property type="entry name" value="FAD/NAD-bd_sf"/>
</dbReference>
<dbReference type="SUPFAM" id="SSF54373">
    <property type="entry name" value="FAD-linked reductases, C-terminal domain"/>
    <property type="match status" value="1"/>
</dbReference>
<evidence type="ECO:0000259" key="3">
    <source>
        <dbReference type="Pfam" id="PF05199"/>
    </source>
</evidence>
<sequence>MVENTKAFKKVGARLIDRHFPGCERFKLKTPEYYECYARHFTLTVYHHCGTCTMGKGPEDPKAVVDSKLRVLHTKGLRVVDASIIPEVPNGNINAAVIMIADRASEFILDYWTQYIHYTLFLSTAMTTYKIFPILPSLGNEILDDDAAWVTDTGRNSIDMEDTPTHSIMKRNVFFEKPGSSMMSSSCSDVLNLCAASPKSKIFCVLNCMTSYSDYIKHLLWVLPSMSGMMCLLTNNMFMSMPKKLMENKDTVNNLDQFLKLFEVKLSDQADFAKSSANALLVTLIKNLKGADFDELKPVLYNMEMKENKKGRSRGQSVDMGSMYPNFQWDSMGKGNWINSQCKNMEATGPSSMLANAMKKRPCLSDSSLPGYFVFNKIPSSAWTKPILPILRAWNSPLLLMTGSKCCMIPFAEKSKKHKCMQKYQLLEKPHGMPAKSGPSRVCGAIDNILDFAEESESTDAPCDYAEDQMGRSDYAAGDPCATEKPMEMMEMDYSSSEQMRMMSEPLDAEQEEEYNAEDLNGRSDMMYNDDDN</sequence>
<protein>
    <recommendedName>
        <fullName evidence="3">Glucose-methanol-choline oxidoreductase C-terminal domain-containing protein</fullName>
    </recommendedName>
</protein>
<feature type="compositionally biased region" description="Acidic residues" evidence="2">
    <location>
        <begin position="507"/>
        <end position="517"/>
    </location>
</feature>
<dbReference type="Gene3D" id="3.30.560.10">
    <property type="entry name" value="Glucose Oxidase, domain 3"/>
    <property type="match status" value="1"/>
</dbReference>
<dbReference type="Pfam" id="PF05199">
    <property type="entry name" value="GMC_oxred_C"/>
    <property type="match status" value="1"/>
</dbReference>
<dbReference type="Proteomes" id="UP001642540">
    <property type="component" value="Unassembled WGS sequence"/>
</dbReference>
<dbReference type="PANTHER" id="PTHR11552:SF227">
    <property type="entry name" value="GLUCOSE DEHYDROGENASE [FAD, QUINONE]-LIKE PROTEIN"/>
    <property type="match status" value="1"/>
</dbReference>
<dbReference type="InterPro" id="IPR007867">
    <property type="entry name" value="GMC_OxRtase_C"/>
</dbReference>
<dbReference type="InterPro" id="IPR012132">
    <property type="entry name" value="GMC_OxRdtase"/>
</dbReference>
<dbReference type="EMBL" id="CAXLJM020000032">
    <property type="protein sequence ID" value="CAL8100180.1"/>
    <property type="molecule type" value="Genomic_DNA"/>
</dbReference>
<dbReference type="SUPFAM" id="SSF51905">
    <property type="entry name" value="FAD/NAD(P)-binding domain"/>
    <property type="match status" value="1"/>
</dbReference>
<proteinExistence type="inferred from homology"/>
<evidence type="ECO:0000256" key="1">
    <source>
        <dbReference type="ARBA" id="ARBA00010790"/>
    </source>
</evidence>
<gene>
    <name evidence="4" type="ORF">ODALV1_LOCUS10467</name>
</gene>
<dbReference type="PANTHER" id="PTHR11552">
    <property type="entry name" value="GLUCOSE-METHANOL-CHOLINE GMC OXIDOREDUCTASE"/>
    <property type="match status" value="1"/>
</dbReference>
<dbReference type="Gene3D" id="3.50.50.60">
    <property type="entry name" value="FAD/NAD(P)-binding domain"/>
    <property type="match status" value="1"/>
</dbReference>
<accession>A0ABP1QIR7</accession>
<evidence type="ECO:0000313" key="5">
    <source>
        <dbReference type="Proteomes" id="UP001642540"/>
    </source>
</evidence>
<name>A0ABP1QIR7_9HEXA</name>
<organism evidence="4 5">
    <name type="scientific">Orchesella dallaii</name>
    <dbReference type="NCBI Taxonomy" id="48710"/>
    <lineage>
        <taxon>Eukaryota</taxon>
        <taxon>Metazoa</taxon>
        <taxon>Ecdysozoa</taxon>
        <taxon>Arthropoda</taxon>
        <taxon>Hexapoda</taxon>
        <taxon>Collembola</taxon>
        <taxon>Entomobryomorpha</taxon>
        <taxon>Entomobryoidea</taxon>
        <taxon>Orchesellidae</taxon>
        <taxon>Orchesellinae</taxon>
        <taxon>Orchesella</taxon>
    </lineage>
</organism>
<evidence type="ECO:0000256" key="2">
    <source>
        <dbReference type="SAM" id="MobiDB-lite"/>
    </source>
</evidence>
<feature type="domain" description="Glucose-methanol-choline oxidoreductase C-terminal" evidence="3">
    <location>
        <begin position="13"/>
        <end position="101"/>
    </location>
</feature>
<comment type="caution">
    <text evidence="4">The sequence shown here is derived from an EMBL/GenBank/DDBJ whole genome shotgun (WGS) entry which is preliminary data.</text>
</comment>
<reference evidence="4 5" key="1">
    <citation type="submission" date="2024-08" db="EMBL/GenBank/DDBJ databases">
        <authorList>
            <person name="Cucini C."/>
            <person name="Frati F."/>
        </authorList>
    </citation>
    <scope>NUCLEOTIDE SEQUENCE [LARGE SCALE GENOMIC DNA]</scope>
</reference>
<comment type="similarity">
    <text evidence="1">Belongs to the GMC oxidoreductase family.</text>
</comment>
<keyword evidence="5" id="KW-1185">Reference proteome</keyword>